<dbReference type="EMBL" id="BAAAVI010000035">
    <property type="protein sequence ID" value="GAA2883859.1"/>
    <property type="molecule type" value="Genomic_DNA"/>
</dbReference>
<evidence type="ECO:0000313" key="2">
    <source>
        <dbReference type="EMBL" id="GAA2883859.1"/>
    </source>
</evidence>
<feature type="region of interest" description="Disordered" evidence="1">
    <location>
        <begin position="1"/>
        <end position="43"/>
    </location>
</feature>
<accession>A0ABP6IK82</accession>
<keyword evidence="3" id="KW-1185">Reference proteome</keyword>
<protein>
    <submittedName>
        <fullName evidence="2">Uncharacterized protein</fullName>
    </submittedName>
</protein>
<comment type="caution">
    <text evidence="2">The sequence shown here is derived from an EMBL/GenBank/DDBJ whole genome shotgun (WGS) entry which is preliminary data.</text>
</comment>
<proteinExistence type="predicted"/>
<feature type="region of interest" description="Disordered" evidence="1">
    <location>
        <begin position="61"/>
        <end position="103"/>
    </location>
</feature>
<evidence type="ECO:0000313" key="3">
    <source>
        <dbReference type="Proteomes" id="UP001500831"/>
    </source>
</evidence>
<gene>
    <name evidence="2" type="ORF">GCM10010517_47150</name>
</gene>
<sequence length="119" mass="11776">MHALGGQAPRHGEADARAAAGDDGDLVSQPEFHDASQGVVPPWCRAGGGTAPIMRQAPGVRLGHLHGTGRSPAVPATGRHPVAPAGSDASAPPRPGSPAEGRAWGFRGVAGIVGGLSIC</sequence>
<reference evidence="3" key="1">
    <citation type="journal article" date="2019" name="Int. J. Syst. Evol. Microbiol.">
        <title>The Global Catalogue of Microorganisms (GCM) 10K type strain sequencing project: providing services to taxonomists for standard genome sequencing and annotation.</title>
        <authorList>
            <consortium name="The Broad Institute Genomics Platform"/>
            <consortium name="The Broad Institute Genome Sequencing Center for Infectious Disease"/>
            <person name="Wu L."/>
            <person name="Ma J."/>
        </authorList>
    </citation>
    <scope>NUCLEOTIDE SEQUENCE [LARGE SCALE GENOMIC DNA]</scope>
    <source>
        <strain evidence="3">JCM 6242</strain>
    </source>
</reference>
<dbReference type="Proteomes" id="UP001500831">
    <property type="component" value="Unassembled WGS sequence"/>
</dbReference>
<evidence type="ECO:0000256" key="1">
    <source>
        <dbReference type="SAM" id="MobiDB-lite"/>
    </source>
</evidence>
<organism evidence="2 3">
    <name type="scientific">Streptosporangium fragile</name>
    <dbReference type="NCBI Taxonomy" id="46186"/>
    <lineage>
        <taxon>Bacteria</taxon>
        <taxon>Bacillati</taxon>
        <taxon>Actinomycetota</taxon>
        <taxon>Actinomycetes</taxon>
        <taxon>Streptosporangiales</taxon>
        <taxon>Streptosporangiaceae</taxon>
        <taxon>Streptosporangium</taxon>
    </lineage>
</organism>
<name>A0ABP6IK82_9ACTN</name>